<dbReference type="PIRSF" id="PIRSF019164">
    <property type="entry name" value="UCP019164"/>
    <property type="match status" value="1"/>
</dbReference>
<organism evidence="1 2">
    <name type="scientific">Thermoproteota archaeon</name>
    <dbReference type="NCBI Taxonomy" id="2056631"/>
    <lineage>
        <taxon>Archaea</taxon>
        <taxon>Thermoproteota</taxon>
    </lineage>
</organism>
<dbReference type="Proteomes" id="UP000315399">
    <property type="component" value="Unassembled WGS sequence"/>
</dbReference>
<evidence type="ECO:0000313" key="2">
    <source>
        <dbReference type="Proteomes" id="UP000315399"/>
    </source>
</evidence>
<reference evidence="1 2" key="1">
    <citation type="journal article" date="2019" name="Nat. Microbiol.">
        <title>Expanding anaerobic alkane metabolism in the domain of Archaea.</title>
        <authorList>
            <person name="Wang Y."/>
            <person name="Wegener G."/>
            <person name="Hou J."/>
            <person name="Wang F."/>
            <person name="Xiao X."/>
        </authorList>
    </citation>
    <scope>NUCLEOTIDE SEQUENCE [LARGE SCALE GENOMIC DNA]</scope>
    <source>
        <strain evidence="1">WYZ-LMO10</strain>
    </source>
</reference>
<dbReference type="Pfam" id="PF04609">
    <property type="entry name" value="MCR_C"/>
    <property type="match status" value="1"/>
</dbReference>
<name>A0A523BDJ0_9CREN</name>
<evidence type="ECO:0000313" key="1">
    <source>
        <dbReference type="EMBL" id="TDA38530.1"/>
    </source>
</evidence>
<accession>A0A523BDJ0</accession>
<proteinExistence type="predicted"/>
<sequence>MLKYFIFEGGMYKHELLLEFVDDVGGFVIQKTVIGLDLIMNLAIPEEEAERLQELVTEVNGKLRDAPLIGTEVAVVAPTLSRHHLPHPACDIAENLRRHGAKTNIMGLARGVGQKIVHTSIQERQLIEEHDLAVFTLGNFEHCLKKFKSKLFKDLSIPVIVTGGPLELEIEGASGYVGGIGRYPERARTLDMIERLRKVSELAGKLIEERRKEMDLDPLIIEPALVKTEVERQVPEVLDALSPNPVTLKVDGLRIKLPYDDYKDRVASVMVDGRRLGEVSRITKSLMRDYILVRILPESYFS</sequence>
<dbReference type="InterPro" id="IPR026327">
    <property type="entry name" value="Me_CoM_Rdtase_prot-C-like"/>
</dbReference>
<dbReference type="EMBL" id="QNVH01000036">
    <property type="protein sequence ID" value="TDA38530.1"/>
    <property type="molecule type" value="Genomic_DNA"/>
</dbReference>
<protein>
    <submittedName>
        <fullName evidence="1">Methanogenesis marker 7 protein</fullName>
    </submittedName>
</protein>
<dbReference type="NCBIfam" id="TIGR03274">
    <property type="entry name" value="methan_mark_7"/>
    <property type="match status" value="1"/>
</dbReference>
<comment type="caution">
    <text evidence="1">The sequence shown here is derived from an EMBL/GenBank/DDBJ whole genome shotgun (WGS) entry which is preliminary data.</text>
</comment>
<gene>
    <name evidence="1" type="ORF">DSO08_04100</name>
</gene>
<dbReference type="AlphaFoldDB" id="A0A523BDJ0"/>
<dbReference type="InterPro" id="IPR011312">
    <property type="entry name" value="Menthan_mark_7"/>
</dbReference>